<keyword evidence="2" id="KW-1133">Transmembrane helix</keyword>
<evidence type="ECO:0000256" key="1">
    <source>
        <dbReference type="SAM" id="MobiDB-lite"/>
    </source>
</evidence>
<feature type="compositionally biased region" description="Basic residues" evidence="1">
    <location>
        <begin position="460"/>
        <end position="469"/>
    </location>
</feature>
<accession>A0A915EF91</accession>
<feature type="region of interest" description="Disordered" evidence="1">
    <location>
        <begin position="421"/>
        <end position="478"/>
    </location>
</feature>
<dbReference type="Proteomes" id="UP000887574">
    <property type="component" value="Unplaced"/>
</dbReference>
<keyword evidence="3" id="KW-1185">Reference proteome</keyword>
<evidence type="ECO:0000313" key="4">
    <source>
        <dbReference type="WBParaSite" id="jg5460"/>
    </source>
</evidence>
<feature type="transmembrane region" description="Helical" evidence="2">
    <location>
        <begin position="226"/>
        <end position="253"/>
    </location>
</feature>
<proteinExistence type="predicted"/>
<reference evidence="4" key="1">
    <citation type="submission" date="2022-11" db="UniProtKB">
        <authorList>
            <consortium name="WormBaseParasite"/>
        </authorList>
    </citation>
    <scope>IDENTIFICATION</scope>
</reference>
<feature type="region of interest" description="Disordered" evidence="1">
    <location>
        <begin position="297"/>
        <end position="360"/>
    </location>
</feature>
<keyword evidence="2" id="KW-0472">Membrane</keyword>
<organism evidence="3 4">
    <name type="scientific">Ditylenchus dipsaci</name>
    <dbReference type="NCBI Taxonomy" id="166011"/>
    <lineage>
        <taxon>Eukaryota</taxon>
        <taxon>Metazoa</taxon>
        <taxon>Ecdysozoa</taxon>
        <taxon>Nematoda</taxon>
        <taxon>Chromadorea</taxon>
        <taxon>Rhabditida</taxon>
        <taxon>Tylenchina</taxon>
        <taxon>Tylenchomorpha</taxon>
        <taxon>Sphaerularioidea</taxon>
        <taxon>Anguinidae</taxon>
        <taxon>Anguininae</taxon>
        <taxon>Ditylenchus</taxon>
    </lineage>
</organism>
<keyword evidence="2" id="KW-0812">Transmembrane</keyword>
<protein>
    <submittedName>
        <fullName evidence="4">Uncharacterized protein</fullName>
    </submittedName>
</protein>
<feature type="transmembrane region" description="Helical" evidence="2">
    <location>
        <begin position="486"/>
        <end position="505"/>
    </location>
</feature>
<sequence length="540" mass="60788">MKLCKDSGANGESFARSLAYKLMIVALLMCWLFDLHHASAADVSNQDRHAAGNLSLNLSPGGSANVSLLIPANDEFSFFAIRPVQACLTKEENDNWVHFSYRNDDCEMDFKWSTTNFFFIDKSSGPGMLIGANRDPLTVELVLKLATARMFSTDGDSVAPRKSDLCQMDFAKVEDNQFLVNFSMRAENLDCEIAVKFPAEYSLYHPPTTAAPKVSLTKVQSAGLSVLHWSLIGGAILLVLLAIIGSCVLWFCWWNKTPRLSTREDSVRVDVEKAGPTTLGSKKKSIVKSVDKVKEPNVVSDDQPVKKSMLSQPVPVKPPLEDPKKSVVKVKDQKPIPVPLKKGKGDAKQKSSDGVMETQDSSFEVITDSTPPLESKVKKQLESRLYLKKEERGEPLNAEDLYMKEMDAANARLRVRSYLAKRAKGPQKPNEEQPTDELKKMQTPISAQNEFIREREAIGHRRRREKPRKLQPPPTHQRNKSNVECFYMYIILIYACIMWQLLLIAEVKVVTMDLGQLEVMKEPIYNDEFRLTSLEKTIES</sequence>
<feature type="compositionally biased region" description="Basic and acidic residues" evidence="1">
    <location>
        <begin position="319"/>
        <end position="334"/>
    </location>
</feature>
<dbReference type="WBParaSite" id="jg5460">
    <property type="protein sequence ID" value="jg5460"/>
    <property type="gene ID" value="jg5460"/>
</dbReference>
<name>A0A915EF91_9BILA</name>
<evidence type="ECO:0000256" key="2">
    <source>
        <dbReference type="SAM" id="Phobius"/>
    </source>
</evidence>
<evidence type="ECO:0000313" key="3">
    <source>
        <dbReference type="Proteomes" id="UP000887574"/>
    </source>
</evidence>
<dbReference type="AlphaFoldDB" id="A0A915EF91"/>